<dbReference type="RefSeq" id="WP_099473375.1">
    <property type="nucleotide sequence ID" value="NZ_CP041025.1"/>
</dbReference>
<sequence length="104" mass="11630">MSQDPTARCLHHPKFKQLVHARGRFSLIFTLVILGGYSLYVLGMSFAPAFMAAPFRDGGHVTNGIVLAILVILNGMVCAGIYSWWANRRFDAIRKELREDLGHV</sequence>
<keyword evidence="3" id="KW-1185">Reference proteome</keyword>
<evidence type="ECO:0000256" key="1">
    <source>
        <dbReference type="SAM" id="Phobius"/>
    </source>
</evidence>
<feature type="transmembrane region" description="Helical" evidence="1">
    <location>
        <begin position="25"/>
        <end position="53"/>
    </location>
</feature>
<dbReference type="InterPro" id="IPR007436">
    <property type="entry name" value="DUF485"/>
</dbReference>
<keyword evidence="1" id="KW-1133">Transmembrane helix</keyword>
<dbReference type="PANTHER" id="PTHR38598:SF1">
    <property type="entry name" value="INNER MEMBRANE PROTEIN YJCH"/>
    <property type="match status" value="1"/>
</dbReference>
<reference evidence="2 3" key="1">
    <citation type="submission" date="2017-10" db="EMBL/GenBank/DDBJ databases">
        <title>Frigbacter circumglobatus gen. nov. sp. nov., isolated from sediment cultured in situ.</title>
        <authorList>
            <person name="Zhao Z."/>
        </authorList>
    </citation>
    <scope>NUCLEOTIDE SEQUENCE [LARGE SCALE GENOMIC DNA]</scope>
    <source>
        <strain evidence="2 3">ZYL</strain>
    </source>
</reference>
<comment type="caution">
    <text evidence="2">The sequence shown here is derived from an EMBL/GenBank/DDBJ whole genome shotgun (WGS) entry which is preliminary data.</text>
</comment>
<protein>
    <recommendedName>
        <fullName evidence="4">DUF485 domain-containing protein</fullName>
    </recommendedName>
</protein>
<dbReference type="Proteomes" id="UP000229730">
    <property type="component" value="Unassembled WGS sequence"/>
</dbReference>
<dbReference type="PANTHER" id="PTHR38598">
    <property type="entry name" value="INNER MEMBRANE PROTEIN YJCH"/>
    <property type="match status" value="1"/>
</dbReference>
<keyword evidence="1" id="KW-0472">Membrane</keyword>
<name>A0A2G4YQ56_9PROT</name>
<evidence type="ECO:0000313" key="3">
    <source>
        <dbReference type="Proteomes" id="UP000229730"/>
    </source>
</evidence>
<dbReference type="GO" id="GO:0005886">
    <property type="term" value="C:plasma membrane"/>
    <property type="evidence" value="ECO:0007669"/>
    <property type="project" value="TreeGrafter"/>
</dbReference>
<evidence type="ECO:0008006" key="4">
    <source>
        <dbReference type="Google" id="ProtNLM"/>
    </source>
</evidence>
<dbReference type="EMBL" id="PDEM01000024">
    <property type="protein sequence ID" value="PHZ84435.1"/>
    <property type="molecule type" value="Genomic_DNA"/>
</dbReference>
<dbReference type="FunCoup" id="A0A2G4YQ56">
    <property type="interactions" value="14"/>
</dbReference>
<evidence type="ECO:0000313" key="2">
    <source>
        <dbReference type="EMBL" id="PHZ84435.1"/>
    </source>
</evidence>
<accession>A0A2G4YQ56</accession>
<proteinExistence type="predicted"/>
<feature type="transmembrane region" description="Helical" evidence="1">
    <location>
        <begin position="65"/>
        <end position="85"/>
    </location>
</feature>
<gene>
    <name evidence="2" type="ORF">CRD36_11525</name>
</gene>
<dbReference type="AlphaFoldDB" id="A0A2G4YQ56"/>
<dbReference type="Pfam" id="PF04341">
    <property type="entry name" value="DUF485"/>
    <property type="match status" value="1"/>
</dbReference>
<dbReference type="InterPro" id="IPR052959">
    <property type="entry name" value="Inner_membrane_assoc"/>
</dbReference>
<organism evidence="2 3">
    <name type="scientific">Paremcibacter congregatus</name>
    <dbReference type="NCBI Taxonomy" id="2043170"/>
    <lineage>
        <taxon>Bacteria</taxon>
        <taxon>Pseudomonadati</taxon>
        <taxon>Pseudomonadota</taxon>
        <taxon>Alphaproteobacteria</taxon>
        <taxon>Emcibacterales</taxon>
        <taxon>Emcibacteraceae</taxon>
        <taxon>Paremcibacter</taxon>
    </lineage>
</organism>
<dbReference type="InParanoid" id="A0A2G4YQ56"/>
<dbReference type="OrthoDB" id="5297034at2"/>
<keyword evidence="1" id="KW-0812">Transmembrane</keyword>